<dbReference type="PANTHER" id="PTHR31212:SF5">
    <property type="entry name" value="ISOCHORISMATASE FAMILY PROTEIN FAMILY (AFU_ORTHOLOGUE AFUA_3G14500)"/>
    <property type="match status" value="1"/>
</dbReference>
<dbReference type="InterPro" id="IPR010987">
    <property type="entry name" value="Glutathione-S-Trfase_C-like"/>
</dbReference>
<dbReference type="RefSeq" id="XP_028464007.1">
    <property type="nucleotide sequence ID" value="XM_028612411.1"/>
</dbReference>
<dbReference type="PROSITE" id="PS50405">
    <property type="entry name" value="GST_CTER"/>
    <property type="match status" value="1"/>
</dbReference>
<dbReference type="PROSITE" id="PS51471">
    <property type="entry name" value="FE2OG_OXY"/>
    <property type="match status" value="1"/>
</dbReference>
<dbReference type="Proteomes" id="UP000272025">
    <property type="component" value="Unassembled WGS sequence"/>
</dbReference>
<feature type="region of interest" description="Disordered" evidence="2">
    <location>
        <begin position="734"/>
        <end position="759"/>
    </location>
</feature>
<feature type="region of interest" description="Disordered" evidence="2">
    <location>
        <begin position="101"/>
        <end position="142"/>
    </location>
</feature>
<dbReference type="Pfam" id="PF00857">
    <property type="entry name" value="Isochorismatase"/>
    <property type="match status" value="1"/>
</dbReference>
<dbReference type="InterPro" id="IPR032854">
    <property type="entry name" value="ALKBH3"/>
</dbReference>
<feature type="compositionally biased region" description="Basic and acidic residues" evidence="2">
    <location>
        <begin position="332"/>
        <end position="343"/>
    </location>
</feature>
<feature type="compositionally biased region" description="Polar residues" evidence="2">
    <location>
        <begin position="256"/>
        <end position="278"/>
    </location>
</feature>
<feature type="compositionally biased region" description="Basic and acidic residues" evidence="2">
    <location>
        <begin position="361"/>
        <end position="375"/>
    </location>
</feature>
<name>A0A3N2PNU7_SODAK</name>
<protein>
    <recommendedName>
        <fullName evidence="7">Isochorismatase family protein family</fullName>
    </recommendedName>
</protein>
<keyword evidence="6" id="KW-1185">Reference proteome</keyword>
<dbReference type="CDD" id="cd00299">
    <property type="entry name" value="GST_C_family"/>
    <property type="match status" value="1"/>
</dbReference>
<evidence type="ECO:0000256" key="2">
    <source>
        <dbReference type="SAM" id="MobiDB-lite"/>
    </source>
</evidence>
<dbReference type="InterPro" id="IPR036282">
    <property type="entry name" value="Glutathione-S-Trfase_C_sf"/>
</dbReference>
<feature type="compositionally biased region" description="Polar residues" evidence="2">
    <location>
        <begin position="131"/>
        <end position="142"/>
    </location>
</feature>
<sequence>MFPFDQVALPSIPVRKALLVIDFQNDFLDPQGPLPVIEPRAFVDRTLELAKEFRRKDYVVWVCTEFKKKRVLGSEQIIISEEDSWKSGSCDRDLCSEDAVRPPSLRPNAPESDPEAFLSQSGTGTGCARSASGSQVPSNTRRSFGPRDISFVKSHYSAFKSGELLQLLRGKLVTQLFICGSLANIGVYATTIDAAMYGYDITIVEDCCGHRSHHRLTNAIESAVDLTGCKVLKADVVIERLQSKPLSGSGSVSGSIPSAATDTSHKQQSGLGTKSSAYPSRIMAPDSSRLDLHERLAALDISSSKIIREDEIGQPLEVDPDAQPLSPAAQEALKEGSREDAKGKISFSDTSCPEMKGVLEPTDRPERSDAPRSEKTLAAAGVRAATEASASSSLSTATTANEPRPSSPGESQDGGRGPICEGDTTIIHDVLPPPLADGIFEKLKEEIQWRRMSHQGGEVPRLVAVQGEVAADGSMPVYRHPADESPPLLPFSPTVLAIKAEIERHLGHPLNHALIQLYRDGKDYISEHSDKTLDIVKGSFIANVSFGAERTMVFRTKRLDKDQSSPSPSPSGDAKRRIQRVQLPHNSLCRMGLTTNMRWLHAIKQDKRAEREKSPAELAFSGERISLTFRRIGTFLDRDGTLIWGQGATGKTRDAGRVVVSGQSSEAVSMIRAFGAENHATSFDWEEHYGKGFDVLHITQSPRLFYSGDDVINMRVQLMLAKYGITFAKGRMPSSADLTDGDTPDAKEASPPLKRRPMRFEDNDAARSTIEGDVAIMLYVDAVYGCGKGDAIARSPPEIARVFTRFQQGIDLLDKWRTFGTTGCDERTQASRKMKQELAVWDGYASEGKFVAGSRASLADFAVWPVLHTIVQKLGLSVLDTDGTRALKAYYEAFLGHESVSNVLAGI</sequence>
<feature type="region of interest" description="Disordered" evidence="2">
    <location>
        <begin position="316"/>
        <end position="425"/>
    </location>
</feature>
<organism evidence="5 6">
    <name type="scientific">Sodiomyces alkalinus (strain CBS 110278 / VKM F-3762 / F11)</name>
    <name type="common">Alkaliphilic filamentous fungus</name>
    <dbReference type="NCBI Taxonomy" id="1314773"/>
    <lineage>
        <taxon>Eukaryota</taxon>
        <taxon>Fungi</taxon>
        <taxon>Dikarya</taxon>
        <taxon>Ascomycota</taxon>
        <taxon>Pezizomycotina</taxon>
        <taxon>Sordariomycetes</taxon>
        <taxon>Hypocreomycetidae</taxon>
        <taxon>Glomerellales</taxon>
        <taxon>Plectosphaerellaceae</taxon>
        <taxon>Sodiomyces</taxon>
    </lineage>
</organism>
<accession>A0A3N2PNU7</accession>
<dbReference type="Gene3D" id="1.20.1050.10">
    <property type="match status" value="1"/>
</dbReference>
<evidence type="ECO:0008006" key="7">
    <source>
        <dbReference type="Google" id="ProtNLM"/>
    </source>
</evidence>
<dbReference type="GeneID" id="39580889"/>
<dbReference type="Pfam" id="PF13532">
    <property type="entry name" value="2OG-FeII_Oxy_2"/>
    <property type="match status" value="1"/>
</dbReference>
<dbReference type="GO" id="GO:0006307">
    <property type="term" value="P:DNA alkylation repair"/>
    <property type="evidence" value="ECO:0007669"/>
    <property type="project" value="InterPro"/>
</dbReference>
<dbReference type="SUPFAM" id="SSF47616">
    <property type="entry name" value="GST C-terminal domain-like"/>
    <property type="match status" value="1"/>
</dbReference>
<dbReference type="InterPro" id="IPR027450">
    <property type="entry name" value="AlkB-like"/>
</dbReference>
<dbReference type="InterPro" id="IPR037151">
    <property type="entry name" value="AlkB-like_sf"/>
</dbReference>
<dbReference type="SUPFAM" id="SSF51197">
    <property type="entry name" value="Clavaminate synthase-like"/>
    <property type="match status" value="1"/>
</dbReference>
<gene>
    <name evidence="5" type="ORF">SODALDRAFT_335272</name>
</gene>
<feature type="region of interest" description="Disordered" evidence="2">
    <location>
        <begin position="245"/>
        <end position="282"/>
    </location>
</feature>
<evidence type="ECO:0000313" key="5">
    <source>
        <dbReference type="EMBL" id="ROT36201.1"/>
    </source>
</evidence>
<evidence type="ECO:0000256" key="1">
    <source>
        <dbReference type="ARBA" id="ARBA00006336"/>
    </source>
</evidence>
<feature type="compositionally biased region" description="Low complexity" evidence="2">
    <location>
        <begin position="384"/>
        <end position="400"/>
    </location>
</feature>
<dbReference type="AlphaFoldDB" id="A0A3N2PNU7"/>
<dbReference type="STRING" id="1314773.A0A3N2PNU7"/>
<reference evidence="5 6" key="1">
    <citation type="journal article" date="2018" name="Mol. Ecol.">
        <title>The obligate alkalophilic soda-lake fungus Sodiomyces alkalinus has shifted to a protein diet.</title>
        <authorList>
            <person name="Grum-Grzhimaylo A.A."/>
            <person name="Falkoski D.L."/>
            <person name="van den Heuvel J."/>
            <person name="Valero-Jimenez C.A."/>
            <person name="Min B."/>
            <person name="Choi I.G."/>
            <person name="Lipzen A."/>
            <person name="Daum C.G."/>
            <person name="Aanen D.K."/>
            <person name="Tsang A."/>
            <person name="Henrissat B."/>
            <person name="Bilanenko E.N."/>
            <person name="de Vries R.P."/>
            <person name="van Kan J.A.L."/>
            <person name="Grigoriev I.V."/>
            <person name="Debets A.J.M."/>
        </authorList>
    </citation>
    <scope>NUCLEOTIDE SEQUENCE [LARGE SCALE GENOMIC DNA]</scope>
    <source>
        <strain evidence="5 6">F11</strain>
    </source>
</reference>
<dbReference type="PANTHER" id="PTHR31212">
    <property type="entry name" value="ALPHA-KETOGLUTARATE-DEPENDENT DIOXYGENASE ALKB HOMOLOG 3"/>
    <property type="match status" value="1"/>
</dbReference>
<evidence type="ECO:0000259" key="3">
    <source>
        <dbReference type="PROSITE" id="PS50405"/>
    </source>
</evidence>
<evidence type="ECO:0000313" key="6">
    <source>
        <dbReference type="Proteomes" id="UP000272025"/>
    </source>
</evidence>
<dbReference type="GO" id="GO:0051213">
    <property type="term" value="F:dioxygenase activity"/>
    <property type="evidence" value="ECO:0007669"/>
    <property type="project" value="InterPro"/>
</dbReference>
<dbReference type="OrthoDB" id="445341at2759"/>
<dbReference type="InterPro" id="IPR036380">
    <property type="entry name" value="Isochorismatase-like_sf"/>
</dbReference>
<dbReference type="Gene3D" id="2.60.120.590">
    <property type="entry name" value="Alpha-ketoglutarate-dependent dioxygenase AlkB-like"/>
    <property type="match status" value="1"/>
</dbReference>
<dbReference type="InterPro" id="IPR057088">
    <property type="entry name" value="GLRG_09195_Thiored"/>
</dbReference>
<dbReference type="InterPro" id="IPR004046">
    <property type="entry name" value="GST_C"/>
</dbReference>
<dbReference type="CDD" id="cd00431">
    <property type="entry name" value="cysteine_hydrolases"/>
    <property type="match status" value="1"/>
</dbReference>
<dbReference type="Pfam" id="PF24470">
    <property type="entry name" value="Thiored_Isochorism"/>
    <property type="match status" value="1"/>
</dbReference>
<feature type="domain" description="GST C-terminal" evidence="3">
    <location>
        <begin position="795"/>
        <end position="907"/>
    </location>
</feature>
<comment type="similarity">
    <text evidence="1">Belongs to the isochorismatase family.</text>
</comment>
<feature type="domain" description="Fe2OG dioxygenase" evidence="4">
    <location>
        <begin position="509"/>
        <end position="633"/>
    </location>
</feature>
<dbReference type="Pfam" id="PF00043">
    <property type="entry name" value="GST_C"/>
    <property type="match status" value="1"/>
</dbReference>
<proteinExistence type="inferred from homology"/>
<dbReference type="InterPro" id="IPR000868">
    <property type="entry name" value="Isochorismatase-like_dom"/>
</dbReference>
<dbReference type="SUPFAM" id="SSF52499">
    <property type="entry name" value="Isochorismatase-like hydrolases"/>
    <property type="match status" value="1"/>
</dbReference>
<evidence type="ECO:0000259" key="4">
    <source>
        <dbReference type="PROSITE" id="PS51471"/>
    </source>
</evidence>
<dbReference type="Gene3D" id="3.40.50.850">
    <property type="entry name" value="Isochorismatase-like"/>
    <property type="match status" value="1"/>
</dbReference>
<dbReference type="InterPro" id="IPR005123">
    <property type="entry name" value="Oxoglu/Fe-dep_dioxygenase_dom"/>
</dbReference>
<feature type="region of interest" description="Disordered" evidence="2">
    <location>
        <begin position="557"/>
        <end position="579"/>
    </location>
</feature>
<dbReference type="EMBL" id="ML119059">
    <property type="protein sequence ID" value="ROT36201.1"/>
    <property type="molecule type" value="Genomic_DNA"/>
</dbReference>